<gene>
    <name evidence="2" type="ORF">LX83_004844</name>
</gene>
<dbReference type="InterPro" id="IPR045596">
    <property type="entry name" value="DUF6459"/>
</dbReference>
<name>A0AAE3GIA3_9PSEU</name>
<reference evidence="2" key="1">
    <citation type="submission" date="2022-06" db="EMBL/GenBank/DDBJ databases">
        <title>Genomic Encyclopedia of Archaeal and Bacterial Type Strains, Phase II (KMG-II): from individual species to whole genera.</title>
        <authorList>
            <person name="Goeker M."/>
        </authorList>
    </citation>
    <scope>NUCLEOTIDE SEQUENCE</scope>
    <source>
        <strain evidence="2">DSM 43935</strain>
    </source>
</reference>
<feature type="compositionally biased region" description="Low complexity" evidence="1">
    <location>
        <begin position="53"/>
        <end position="70"/>
    </location>
</feature>
<comment type="caution">
    <text evidence="2">The sequence shown here is derived from an EMBL/GenBank/DDBJ whole genome shotgun (WGS) entry which is preliminary data.</text>
</comment>
<protein>
    <submittedName>
        <fullName evidence="2">Uncharacterized protein</fullName>
    </submittedName>
</protein>
<dbReference type="Proteomes" id="UP001206128">
    <property type="component" value="Unassembled WGS sequence"/>
</dbReference>
<feature type="region of interest" description="Disordered" evidence="1">
    <location>
        <begin position="39"/>
        <end position="79"/>
    </location>
</feature>
<dbReference type="EMBL" id="JAMTCK010000012">
    <property type="protein sequence ID" value="MCP2167970.1"/>
    <property type="molecule type" value="Genomic_DNA"/>
</dbReference>
<accession>A0AAE3GIA3</accession>
<proteinExistence type="predicted"/>
<evidence type="ECO:0000313" key="2">
    <source>
        <dbReference type="EMBL" id="MCP2167970.1"/>
    </source>
</evidence>
<organism evidence="2 3">
    <name type="scientific">Goodfellowiella coeruleoviolacea</name>
    <dbReference type="NCBI Taxonomy" id="334858"/>
    <lineage>
        <taxon>Bacteria</taxon>
        <taxon>Bacillati</taxon>
        <taxon>Actinomycetota</taxon>
        <taxon>Actinomycetes</taxon>
        <taxon>Pseudonocardiales</taxon>
        <taxon>Pseudonocardiaceae</taxon>
        <taxon>Goodfellowiella</taxon>
    </lineage>
</organism>
<keyword evidence="3" id="KW-1185">Reference proteome</keyword>
<dbReference type="RefSeq" id="WP_253775372.1">
    <property type="nucleotide sequence ID" value="NZ_JAMTCK010000012.1"/>
</dbReference>
<evidence type="ECO:0000313" key="3">
    <source>
        <dbReference type="Proteomes" id="UP001206128"/>
    </source>
</evidence>
<sequence>MTTALAIQLAPTPAHHPHGFAVRTLPGYEPDLPPVLRLVGREPPAPPRPPALPAAAPAQLSGGAGATAAGLPVAPPSARHRVRPAVPATARLSASTPPSDSCAPAPAPVLRLARAGQSGHHRAGHSQAGDEQRLSQAMAIALVMLRAVFEVLAGHRPIAQLAALTSPGLHRRLLVAPSWPVPGVAEPVRVAVNRIDLPCRGVMEVAATLHGPARVRAVAARAESIEGRWCYTLLHVL</sequence>
<dbReference type="Pfam" id="PF20060">
    <property type="entry name" value="DUF6459"/>
    <property type="match status" value="1"/>
</dbReference>
<dbReference type="AlphaFoldDB" id="A0AAE3GIA3"/>
<feature type="compositionally biased region" description="Pro residues" evidence="1">
    <location>
        <begin position="43"/>
        <end position="52"/>
    </location>
</feature>
<evidence type="ECO:0000256" key="1">
    <source>
        <dbReference type="SAM" id="MobiDB-lite"/>
    </source>
</evidence>